<gene>
    <name evidence="2" type="ORF">SAMN05660453_0758</name>
</gene>
<evidence type="ECO:0000313" key="3">
    <source>
        <dbReference type="Proteomes" id="UP000199376"/>
    </source>
</evidence>
<dbReference type="Gene3D" id="1.20.120.1870">
    <property type="entry name" value="Fic/DOC protein, Fido domain"/>
    <property type="match status" value="1"/>
</dbReference>
<dbReference type="InterPro" id="IPR003812">
    <property type="entry name" value="Fido"/>
</dbReference>
<protein>
    <submittedName>
        <fullName evidence="2">Death on curing protein</fullName>
    </submittedName>
</protein>
<organism evidence="2 3">
    <name type="scientific">Fructobacillus durionis</name>
    <dbReference type="NCBI Taxonomy" id="283737"/>
    <lineage>
        <taxon>Bacteria</taxon>
        <taxon>Bacillati</taxon>
        <taxon>Bacillota</taxon>
        <taxon>Bacilli</taxon>
        <taxon>Lactobacillales</taxon>
        <taxon>Lactobacillaceae</taxon>
        <taxon>Fructobacillus</taxon>
    </lineage>
</organism>
<dbReference type="InterPro" id="IPR006440">
    <property type="entry name" value="Doc"/>
</dbReference>
<dbReference type="InterPro" id="IPR053737">
    <property type="entry name" value="Type_II_TA_Toxin"/>
</dbReference>
<evidence type="ECO:0000313" key="2">
    <source>
        <dbReference type="EMBL" id="SFB97108.1"/>
    </source>
</evidence>
<reference evidence="2 3" key="1">
    <citation type="submission" date="2016-10" db="EMBL/GenBank/DDBJ databases">
        <authorList>
            <person name="de Groot N.N."/>
        </authorList>
    </citation>
    <scope>NUCLEOTIDE SEQUENCE [LARGE SCALE GENOMIC DNA]</scope>
    <source>
        <strain evidence="2 3">DSM 19113</strain>
    </source>
</reference>
<dbReference type="Pfam" id="PF02661">
    <property type="entry name" value="Fic"/>
    <property type="match status" value="1"/>
</dbReference>
<name>A0A1I1FHH0_9LACO</name>
<dbReference type="RefSeq" id="WP_091502217.1">
    <property type="nucleotide sequence ID" value="NZ_FOLI01000002.1"/>
</dbReference>
<dbReference type="PANTHER" id="PTHR39426:SF1">
    <property type="entry name" value="HOMOLOGY TO DEATH-ON-CURING PROTEIN OF PHAGE P1"/>
    <property type="match status" value="1"/>
</dbReference>
<dbReference type="GO" id="GO:0016301">
    <property type="term" value="F:kinase activity"/>
    <property type="evidence" value="ECO:0007669"/>
    <property type="project" value="InterPro"/>
</dbReference>
<dbReference type="PANTHER" id="PTHR39426">
    <property type="entry name" value="HOMOLOGY TO DEATH-ON-CURING PROTEIN OF PHAGE P1"/>
    <property type="match status" value="1"/>
</dbReference>
<accession>A0A1I1FHH0</accession>
<dbReference type="EMBL" id="FOLI01000002">
    <property type="protein sequence ID" value="SFB97108.1"/>
    <property type="molecule type" value="Genomic_DNA"/>
</dbReference>
<proteinExistence type="predicted"/>
<sequence length="215" mass="24800">MNTDKIAGALIYSHDTATQFEEFKELFVRSGISVGSKLNDLSIEQRGPLRMLVVNGEKEVEYFLLRVMPLEYFSVATMKHLNEVAETILKSESLYGLKDLAGLEQILALTNQYTFGREYHPSVIDKSAYLWTALATKQLFHNGNKRTALLTGMLLLERNFITLKYRDVQQLYDLSVALAKREVSEFDLRNFIKENTQLNLESMRFYSKFYGLVRS</sequence>
<dbReference type="Proteomes" id="UP000199376">
    <property type="component" value="Unassembled WGS sequence"/>
</dbReference>
<feature type="domain" description="Fido" evidence="1">
    <location>
        <begin position="94"/>
        <end position="156"/>
    </location>
</feature>
<dbReference type="STRING" id="283737.SAMN05660453_0758"/>
<dbReference type="OrthoDB" id="9802752at2"/>
<keyword evidence="3" id="KW-1185">Reference proteome</keyword>
<dbReference type="AlphaFoldDB" id="A0A1I1FHH0"/>
<evidence type="ECO:0000259" key="1">
    <source>
        <dbReference type="Pfam" id="PF02661"/>
    </source>
</evidence>